<dbReference type="SMART" id="SM00184">
    <property type="entry name" value="RING"/>
    <property type="match status" value="1"/>
</dbReference>
<gene>
    <name evidence="7" type="ORF">JTE90_014034</name>
</gene>
<proteinExistence type="predicted"/>
<keyword evidence="1" id="KW-0479">Metal-binding</keyword>
<name>A0AAV6V3T3_9ARAC</name>
<evidence type="ECO:0000256" key="3">
    <source>
        <dbReference type="ARBA" id="ARBA00022833"/>
    </source>
</evidence>
<reference evidence="7 8" key="1">
    <citation type="journal article" date="2022" name="Nat. Ecol. Evol.">
        <title>A masculinizing supergene underlies an exaggerated male reproductive morph in a spider.</title>
        <authorList>
            <person name="Hendrickx F."/>
            <person name="De Corte Z."/>
            <person name="Sonet G."/>
            <person name="Van Belleghem S.M."/>
            <person name="Kostlbacher S."/>
            <person name="Vangestel C."/>
        </authorList>
    </citation>
    <scope>NUCLEOTIDE SEQUENCE [LARGE SCALE GENOMIC DNA]</scope>
    <source>
        <strain evidence="7">W744_W776</strain>
    </source>
</reference>
<accession>A0AAV6V3T3</accession>
<dbReference type="Gene3D" id="3.30.40.10">
    <property type="entry name" value="Zinc/RING finger domain, C3HC4 (zinc finger)"/>
    <property type="match status" value="1"/>
</dbReference>
<feature type="region of interest" description="Disordered" evidence="5">
    <location>
        <begin position="37"/>
        <end position="68"/>
    </location>
</feature>
<protein>
    <recommendedName>
        <fullName evidence="6">RING-type domain-containing protein</fullName>
    </recommendedName>
</protein>
<evidence type="ECO:0000256" key="2">
    <source>
        <dbReference type="ARBA" id="ARBA00022771"/>
    </source>
</evidence>
<dbReference type="InterPro" id="IPR017907">
    <property type="entry name" value="Znf_RING_CS"/>
</dbReference>
<comment type="caution">
    <text evidence="7">The sequence shown here is derived from an EMBL/GenBank/DDBJ whole genome shotgun (WGS) entry which is preliminary data.</text>
</comment>
<dbReference type="GO" id="GO:0008270">
    <property type="term" value="F:zinc ion binding"/>
    <property type="evidence" value="ECO:0007669"/>
    <property type="project" value="UniProtKB-KW"/>
</dbReference>
<dbReference type="InterPro" id="IPR001841">
    <property type="entry name" value="Znf_RING"/>
</dbReference>
<evidence type="ECO:0000256" key="5">
    <source>
        <dbReference type="SAM" id="MobiDB-lite"/>
    </source>
</evidence>
<dbReference type="EMBL" id="JAFNEN010000180">
    <property type="protein sequence ID" value="KAG8190554.1"/>
    <property type="molecule type" value="Genomic_DNA"/>
</dbReference>
<keyword evidence="3" id="KW-0862">Zinc</keyword>
<sequence>MTESNWLINSADMEEIIYLYTVESKKAKLVEVVDLSDDNKNTTGNSKNRDLVLSTPNTDQNNNSNRTFDEPEHLFTLTKDSKTDAIPVAKTEVGEVTTGTGRRKRKRREIEVVSCNVCREDYEIICKNGSNLFTSKCGHLFCTDCLRNLETYKCIECNEGIWNLYKVYL</sequence>
<dbReference type="PROSITE" id="PS00518">
    <property type="entry name" value="ZF_RING_1"/>
    <property type="match status" value="1"/>
</dbReference>
<dbReference type="Proteomes" id="UP000827092">
    <property type="component" value="Unassembled WGS sequence"/>
</dbReference>
<dbReference type="PROSITE" id="PS50089">
    <property type="entry name" value="ZF_RING_2"/>
    <property type="match status" value="1"/>
</dbReference>
<dbReference type="InterPro" id="IPR013083">
    <property type="entry name" value="Znf_RING/FYVE/PHD"/>
</dbReference>
<organism evidence="7 8">
    <name type="scientific">Oedothorax gibbosus</name>
    <dbReference type="NCBI Taxonomy" id="931172"/>
    <lineage>
        <taxon>Eukaryota</taxon>
        <taxon>Metazoa</taxon>
        <taxon>Ecdysozoa</taxon>
        <taxon>Arthropoda</taxon>
        <taxon>Chelicerata</taxon>
        <taxon>Arachnida</taxon>
        <taxon>Araneae</taxon>
        <taxon>Araneomorphae</taxon>
        <taxon>Entelegynae</taxon>
        <taxon>Araneoidea</taxon>
        <taxon>Linyphiidae</taxon>
        <taxon>Erigoninae</taxon>
        <taxon>Oedothorax</taxon>
    </lineage>
</organism>
<evidence type="ECO:0000256" key="4">
    <source>
        <dbReference type="PROSITE-ProRule" id="PRU00175"/>
    </source>
</evidence>
<evidence type="ECO:0000313" key="8">
    <source>
        <dbReference type="Proteomes" id="UP000827092"/>
    </source>
</evidence>
<dbReference type="AlphaFoldDB" id="A0AAV6V3T3"/>
<evidence type="ECO:0000259" key="6">
    <source>
        <dbReference type="PROSITE" id="PS50089"/>
    </source>
</evidence>
<keyword evidence="8" id="KW-1185">Reference proteome</keyword>
<evidence type="ECO:0000256" key="1">
    <source>
        <dbReference type="ARBA" id="ARBA00022723"/>
    </source>
</evidence>
<feature type="domain" description="RING-type" evidence="6">
    <location>
        <begin position="115"/>
        <end position="158"/>
    </location>
</feature>
<feature type="compositionally biased region" description="Polar residues" evidence="5">
    <location>
        <begin position="54"/>
        <end position="66"/>
    </location>
</feature>
<keyword evidence="2 4" id="KW-0863">Zinc-finger</keyword>
<dbReference type="SUPFAM" id="SSF57850">
    <property type="entry name" value="RING/U-box"/>
    <property type="match status" value="1"/>
</dbReference>
<evidence type="ECO:0000313" key="7">
    <source>
        <dbReference type="EMBL" id="KAG8190554.1"/>
    </source>
</evidence>